<proteinExistence type="predicted"/>
<organism evidence="2 3">
    <name type="scientific">Polaromonas eurypsychrophila</name>
    <dbReference type="NCBI Taxonomy" id="1614635"/>
    <lineage>
        <taxon>Bacteria</taxon>
        <taxon>Pseudomonadati</taxon>
        <taxon>Pseudomonadota</taxon>
        <taxon>Betaproteobacteria</taxon>
        <taxon>Burkholderiales</taxon>
        <taxon>Comamonadaceae</taxon>
        <taxon>Polaromonas</taxon>
    </lineage>
</organism>
<feature type="transmembrane region" description="Helical" evidence="1">
    <location>
        <begin position="14"/>
        <end position="31"/>
    </location>
</feature>
<feature type="transmembrane region" description="Helical" evidence="1">
    <location>
        <begin position="109"/>
        <end position="132"/>
    </location>
</feature>
<keyword evidence="3" id="KW-1185">Reference proteome</keyword>
<comment type="caution">
    <text evidence="2">The sequence shown here is derived from an EMBL/GenBank/DDBJ whole genome shotgun (WGS) entry which is preliminary data.</text>
</comment>
<feature type="transmembrane region" description="Helical" evidence="1">
    <location>
        <begin position="76"/>
        <end position="97"/>
    </location>
</feature>
<dbReference type="EMBL" id="BMIG01000005">
    <property type="protein sequence ID" value="GGA97705.1"/>
    <property type="molecule type" value="Genomic_DNA"/>
</dbReference>
<reference evidence="2" key="2">
    <citation type="submission" date="2020-09" db="EMBL/GenBank/DDBJ databases">
        <authorList>
            <person name="Sun Q."/>
            <person name="Zhou Y."/>
        </authorList>
    </citation>
    <scope>NUCLEOTIDE SEQUENCE</scope>
    <source>
        <strain evidence="2">CGMCC 1.15322</strain>
    </source>
</reference>
<name>A0A916SFH9_9BURK</name>
<keyword evidence="1" id="KW-0812">Transmembrane</keyword>
<protein>
    <recommendedName>
        <fullName evidence="4">DUF1345 domain-containing protein</fullName>
    </recommendedName>
</protein>
<keyword evidence="1" id="KW-1133">Transmembrane helix</keyword>
<keyword evidence="1" id="KW-0472">Membrane</keyword>
<feature type="transmembrane region" description="Helical" evidence="1">
    <location>
        <begin position="195"/>
        <end position="215"/>
    </location>
</feature>
<dbReference type="Pfam" id="PF07077">
    <property type="entry name" value="DUF1345"/>
    <property type="match status" value="1"/>
</dbReference>
<evidence type="ECO:0000256" key="1">
    <source>
        <dbReference type="SAM" id="Phobius"/>
    </source>
</evidence>
<accession>A0A916SFH9</accession>
<evidence type="ECO:0000313" key="3">
    <source>
        <dbReference type="Proteomes" id="UP000620596"/>
    </source>
</evidence>
<dbReference type="AlphaFoldDB" id="A0A916SFH9"/>
<evidence type="ECO:0008006" key="4">
    <source>
        <dbReference type="Google" id="ProtNLM"/>
    </source>
</evidence>
<dbReference type="Proteomes" id="UP000620596">
    <property type="component" value="Unassembled WGS sequence"/>
</dbReference>
<reference evidence="2" key="1">
    <citation type="journal article" date="2014" name="Int. J. Syst. Evol. Microbiol.">
        <title>Complete genome sequence of Corynebacterium casei LMG S-19264T (=DSM 44701T), isolated from a smear-ripened cheese.</title>
        <authorList>
            <consortium name="US DOE Joint Genome Institute (JGI-PGF)"/>
            <person name="Walter F."/>
            <person name="Albersmeier A."/>
            <person name="Kalinowski J."/>
            <person name="Ruckert C."/>
        </authorList>
    </citation>
    <scope>NUCLEOTIDE SEQUENCE</scope>
    <source>
        <strain evidence="2">CGMCC 1.15322</strain>
    </source>
</reference>
<sequence length="218" mass="24334">MRKHLSESTGPQRLIYGLVAGVCVALLPVPTDWPFRALLGWCVGAAVYLVLAWWLAEVFDSKGTRERAQAQDEPSVVIFGVMVLAVLASVASITLMLQQVKEMGGTERLLHMALAMLALALSWLFIHTIYAFHYAHRYYHEEKRKEPDGPGLVFPNQPDPDYFDFLYYSFVIGMTSQVSDVQVSSREMRRLTLGHGILSFTFNVLIVALTINVVAGSV</sequence>
<dbReference type="InterPro" id="IPR009781">
    <property type="entry name" value="DUF1345"/>
</dbReference>
<feature type="transmembrane region" description="Helical" evidence="1">
    <location>
        <begin position="38"/>
        <end position="56"/>
    </location>
</feature>
<dbReference type="RefSeq" id="WP_188708087.1">
    <property type="nucleotide sequence ID" value="NZ_BMIG01000005.1"/>
</dbReference>
<evidence type="ECO:0000313" key="2">
    <source>
        <dbReference type="EMBL" id="GGA97705.1"/>
    </source>
</evidence>
<gene>
    <name evidence="2" type="ORF">GCM10011496_18470</name>
</gene>